<evidence type="ECO:0000313" key="2">
    <source>
        <dbReference type="EMBL" id="QCI64811.1"/>
    </source>
</evidence>
<protein>
    <submittedName>
        <fullName evidence="2">DUF1236 domain-containing protein</fullName>
    </submittedName>
</protein>
<evidence type="ECO:0000256" key="1">
    <source>
        <dbReference type="SAM" id="SignalP"/>
    </source>
</evidence>
<gene>
    <name evidence="2" type="ORF">E8M01_11600</name>
</gene>
<accession>A0A4D7AXG5</accession>
<feature type="signal peptide" evidence="1">
    <location>
        <begin position="1"/>
        <end position="30"/>
    </location>
</feature>
<sequence>MEKSMSVLARILALSLVAAIPAITTQPVRAQGASDAAQSYSADERAFLDGYISRTAMPSATIAGDVTVGTQLAGNLSYHAIDGHPRFRGHRYTHVNNNHVIVDGNNRVIAIHRHH</sequence>
<organism evidence="2 3">
    <name type="scientific">Phreatobacter stygius</name>
    <dbReference type="NCBI Taxonomy" id="1940610"/>
    <lineage>
        <taxon>Bacteria</taxon>
        <taxon>Pseudomonadati</taxon>
        <taxon>Pseudomonadota</taxon>
        <taxon>Alphaproteobacteria</taxon>
        <taxon>Hyphomicrobiales</taxon>
        <taxon>Phreatobacteraceae</taxon>
        <taxon>Phreatobacter</taxon>
    </lineage>
</organism>
<keyword evidence="1" id="KW-0732">Signal</keyword>
<proteinExistence type="predicted"/>
<dbReference type="OrthoDB" id="9851033at2"/>
<reference evidence="2 3" key="1">
    <citation type="submission" date="2019-04" db="EMBL/GenBank/DDBJ databases">
        <title>Phreatobacter aquaticus sp. nov.</title>
        <authorList>
            <person name="Choi A."/>
        </authorList>
    </citation>
    <scope>NUCLEOTIDE SEQUENCE [LARGE SCALE GENOMIC DNA]</scope>
    <source>
        <strain evidence="2 3">KCTC 52518</strain>
    </source>
</reference>
<feature type="chain" id="PRO_5020271155" evidence="1">
    <location>
        <begin position="31"/>
        <end position="115"/>
    </location>
</feature>
<keyword evidence="3" id="KW-1185">Reference proteome</keyword>
<dbReference type="KEGG" id="pstg:E8M01_11600"/>
<name>A0A4D7AXG5_9HYPH</name>
<evidence type="ECO:0000313" key="3">
    <source>
        <dbReference type="Proteomes" id="UP000298781"/>
    </source>
</evidence>
<dbReference type="EMBL" id="CP039690">
    <property type="protein sequence ID" value="QCI64811.1"/>
    <property type="molecule type" value="Genomic_DNA"/>
</dbReference>
<dbReference type="Proteomes" id="UP000298781">
    <property type="component" value="Chromosome"/>
</dbReference>
<dbReference type="AlphaFoldDB" id="A0A4D7AXG5"/>